<dbReference type="EMBL" id="LAZR01001449">
    <property type="protein sequence ID" value="KKN44468.1"/>
    <property type="molecule type" value="Genomic_DNA"/>
</dbReference>
<evidence type="ECO:0000313" key="1">
    <source>
        <dbReference type="EMBL" id="KKN44468.1"/>
    </source>
</evidence>
<proteinExistence type="predicted"/>
<reference evidence="1" key="1">
    <citation type="journal article" date="2015" name="Nature">
        <title>Complex archaea that bridge the gap between prokaryotes and eukaryotes.</title>
        <authorList>
            <person name="Spang A."/>
            <person name="Saw J.H."/>
            <person name="Jorgensen S.L."/>
            <person name="Zaremba-Niedzwiedzka K."/>
            <person name="Martijn J."/>
            <person name="Lind A.E."/>
            <person name="van Eijk R."/>
            <person name="Schleper C."/>
            <person name="Guy L."/>
            <person name="Ettema T.J."/>
        </authorList>
    </citation>
    <scope>NUCLEOTIDE SEQUENCE</scope>
</reference>
<protein>
    <submittedName>
        <fullName evidence="1">Uncharacterized protein</fullName>
    </submittedName>
</protein>
<accession>A0A0F9TSX3</accession>
<sequence>MSAIDRKDFGVRVAGEKANKADEFVTKSQVVAGTNVTITYVSPLGASASAPKDIIINTTLGGGGGTGVPARMITGIVELLLRPTIGSTGYAYAGLESTHAAVPDRKYFGSAKFIDITHNWGMLEVDGYLLTIEDLTYHNLAGEPHRTLIHSKPESAGLDSNTIRIYGIDKGIIPDYNTTYLPDDILSGGGYATDLGQDYLVNGANGLDSTPSGTEGYVRFNFTLQEII</sequence>
<name>A0A0F9TSX3_9ZZZZ</name>
<organism evidence="1">
    <name type="scientific">marine sediment metagenome</name>
    <dbReference type="NCBI Taxonomy" id="412755"/>
    <lineage>
        <taxon>unclassified sequences</taxon>
        <taxon>metagenomes</taxon>
        <taxon>ecological metagenomes</taxon>
    </lineage>
</organism>
<dbReference type="AlphaFoldDB" id="A0A0F9TSX3"/>
<comment type="caution">
    <text evidence="1">The sequence shown here is derived from an EMBL/GenBank/DDBJ whole genome shotgun (WGS) entry which is preliminary data.</text>
</comment>
<gene>
    <name evidence="1" type="ORF">LCGC14_0692800</name>
</gene>